<dbReference type="InterPro" id="IPR011577">
    <property type="entry name" value="Cyt_b561_bac/Ni-Hgenase"/>
</dbReference>
<evidence type="ECO:0000259" key="14">
    <source>
        <dbReference type="SMART" id="SM00867"/>
    </source>
</evidence>
<evidence type="ECO:0000256" key="8">
    <source>
        <dbReference type="ARBA" id="ARBA00022982"/>
    </source>
</evidence>
<dbReference type="GO" id="GO:0046872">
    <property type="term" value="F:metal ion binding"/>
    <property type="evidence" value="ECO:0007669"/>
    <property type="project" value="UniProtKB-KW"/>
</dbReference>
<dbReference type="Pfam" id="PF04264">
    <property type="entry name" value="YceI"/>
    <property type="match status" value="1"/>
</dbReference>
<keyword evidence="7" id="KW-0479">Metal-binding</keyword>
<feature type="domain" description="Lipid/polyisoprenoid-binding YceI-like" evidence="14">
    <location>
        <begin position="241"/>
        <end position="396"/>
    </location>
</feature>
<dbReference type="GO" id="GO:0009055">
    <property type="term" value="F:electron transfer activity"/>
    <property type="evidence" value="ECO:0007669"/>
    <property type="project" value="InterPro"/>
</dbReference>
<dbReference type="PANTHER" id="PTHR30529">
    <property type="entry name" value="CYTOCHROME B561"/>
    <property type="match status" value="1"/>
</dbReference>
<keyword evidence="16" id="KW-1185">Reference proteome</keyword>
<dbReference type="InterPro" id="IPR007372">
    <property type="entry name" value="Lipid/polyisoprenoid-bd_YceI"/>
</dbReference>
<evidence type="ECO:0000313" key="16">
    <source>
        <dbReference type="Proteomes" id="UP001315686"/>
    </source>
</evidence>
<accession>A0AAP2CPX8</accession>
<feature type="transmembrane region" description="Helical" evidence="13">
    <location>
        <begin position="96"/>
        <end position="114"/>
    </location>
</feature>
<keyword evidence="6 13" id="KW-0812">Transmembrane</keyword>
<feature type="transmembrane region" description="Helical" evidence="13">
    <location>
        <begin position="17"/>
        <end position="35"/>
    </location>
</feature>
<dbReference type="InterPro" id="IPR052168">
    <property type="entry name" value="Cytochrome_b561_oxidase"/>
</dbReference>
<evidence type="ECO:0000256" key="12">
    <source>
        <dbReference type="ARBA" id="ARBA00037975"/>
    </source>
</evidence>
<evidence type="ECO:0000313" key="15">
    <source>
        <dbReference type="EMBL" id="MBT0957077.1"/>
    </source>
</evidence>
<dbReference type="GO" id="GO:0022904">
    <property type="term" value="P:respiratory electron transport chain"/>
    <property type="evidence" value="ECO:0007669"/>
    <property type="project" value="InterPro"/>
</dbReference>
<evidence type="ECO:0000256" key="6">
    <source>
        <dbReference type="ARBA" id="ARBA00022692"/>
    </source>
</evidence>
<dbReference type="InterPro" id="IPR016174">
    <property type="entry name" value="Di-haem_cyt_TM"/>
</dbReference>
<name>A0AAP2CPX8_9RHOB</name>
<feature type="transmembrane region" description="Helical" evidence="13">
    <location>
        <begin position="143"/>
        <end position="166"/>
    </location>
</feature>
<dbReference type="Gene3D" id="1.20.950.20">
    <property type="entry name" value="Transmembrane di-heme cytochromes, Chain C"/>
    <property type="match status" value="1"/>
</dbReference>
<dbReference type="Proteomes" id="UP001315686">
    <property type="component" value="Unassembled WGS sequence"/>
</dbReference>
<evidence type="ECO:0000256" key="11">
    <source>
        <dbReference type="ARBA" id="ARBA00023136"/>
    </source>
</evidence>
<keyword evidence="9 13" id="KW-1133">Transmembrane helix</keyword>
<comment type="caution">
    <text evidence="15">The sequence shown here is derived from an EMBL/GenBank/DDBJ whole genome shotgun (WGS) entry which is preliminary data.</text>
</comment>
<evidence type="ECO:0000256" key="3">
    <source>
        <dbReference type="ARBA" id="ARBA00022448"/>
    </source>
</evidence>
<protein>
    <submittedName>
        <fullName evidence="15">Cytochrome b/b6 domain-containing protein</fullName>
    </submittedName>
</protein>
<dbReference type="AlphaFoldDB" id="A0AAP2CPX8"/>
<keyword evidence="10" id="KW-0408">Iron</keyword>
<keyword evidence="11 13" id="KW-0472">Membrane</keyword>
<evidence type="ECO:0000256" key="5">
    <source>
        <dbReference type="ARBA" id="ARBA00022617"/>
    </source>
</evidence>
<dbReference type="SUPFAM" id="SSF101874">
    <property type="entry name" value="YceI-like"/>
    <property type="match status" value="1"/>
</dbReference>
<comment type="subcellular location">
    <subcellularLocation>
        <location evidence="2">Cell membrane</location>
        <topology evidence="2">Multi-pass membrane protein</topology>
    </subcellularLocation>
</comment>
<dbReference type="InterPro" id="IPR036761">
    <property type="entry name" value="TTHA0802/YceI-like_sf"/>
</dbReference>
<evidence type="ECO:0000256" key="7">
    <source>
        <dbReference type="ARBA" id="ARBA00022723"/>
    </source>
</evidence>
<dbReference type="GO" id="GO:0005886">
    <property type="term" value="C:plasma membrane"/>
    <property type="evidence" value="ECO:0007669"/>
    <property type="project" value="UniProtKB-SubCell"/>
</dbReference>
<gene>
    <name evidence="15" type="ORF">IV417_06750</name>
</gene>
<comment type="cofactor">
    <cofactor evidence="1">
        <name>heme b</name>
        <dbReference type="ChEBI" id="CHEBI:60344"/>
    </cofactor>
</comment>
<evidence type="ECO:0000256" key="2">
    <source>
        <dbReference type="ARBA" id="ARBA00004651"/>
    </source>
</evidence>
<dbReference type="PANTHER" id="PTHR30529:SF1">
    <property type="entry name" value="CYTOCHROME B561 HOMOLOG 2"/>
    <property type="match status" value="1"/>
</dbReference>
<dbReference type="SUPFAM" id="SSF81342">
    <property type="entry name" value="Transmembrane di-heme cytochromes"/>
    <property type="match status" value="1"/>
</dbReference>
<evidence type="ECO:0000256" key="9">
    <source>
        <dbReference type="ARBA" id="ARBA00022989"/>
    </source>
</evidence>
<comment type="similarity">
    <text evidence="12">Belongs to the cytochrome b561 family.</text>
</comment>
<dbReference type="GO" id="GO:0020037">
    <property type="term" value="F:heme binding"/>
    <property type="evidence" value="ECO:0007669"/>
    <property type="project" value="TreeGrafter"/>
</dbReference>
<evidence type="ECO:0000256" key="13">
    <source>
        <dbReference type="SAM" id="Phobius"/>
    </source>
</evidence>
<sequence>MPAANTRNAYGSVTKTFHWLTALLILTLIPLGLIAERMGYDTAQALETKALLFSIHKTLGVTAFFVALLRILWALTQPKPGLLHAEKKAESFLAELVHWALYASLVLVPLTGWIHHAATTGFAPIFWPLGQNLPFVGKDEGTAALFGGLHGVFAKVLIASLLLHIAGALKHHVIDKDATLKRMWFGGAVLAQSKPHGSQAGPIAGAAAAYGLAIAIGAVFGIYAPHDAPVRTAALEQVQSDWQVTEGTLGITVSQFGSDVQGSFADWTADITFDETAQAGKHGAVTVQINISSLTLGSVTAQAMGPDFFDAEGFPTATFTADILEAEAGYSAEGTLTLKGTAQPVTLPFTLEIDGDTAVMTGQTTLNRMDYAIGTSQPDESSLKFPVMVDIALTASRAAQ</sequence>
<proteinExistence type="inferred from homology"/>
<evidence type="ECO:0000256" key="1">
    <source>
        <dbReference type="ARBA" id="ARBA00001970"/>
    </source>
</evidence>
<dbReference type="RefSeq" id="WP_327793254.1">
    <property type="nucleotide sequence ID" value="NZ_JADQAZ010000001.1"/>
</dbReference>
<dbReference type="Gene3D" id="2.40.128.110">
    <property type="entry name" value="Lipid/polyisoprenoid-binding, YceI-like"/>
    <property type="match status" value="1"/>
</dbReference>
<evidence type="ECO:0000256" key="10">
    <source>
        <dbReference type="ARBA" id="ARBA00023004"/>
    </source>
</evidence>
<feature type="transmembrane region" description="Helical" evidence="13">
    <location>
        <begin position="203"/>
        <end position="224"/>
    </location>
</feature>
<reference evidence="15 16" key="1">
    <citation type="journal article" date="2021" name="Arch. Microbiol.">
        <title>Harenicola maris gen. nov., sp. nov. isolated from the Sea of Japan shallow sediments.</title>
        <authorList>
            <person name="Romanenko L.A."/>
            <person name="Kurilenko V.V."/>
            <person name="Chernysheva N.Y."/>
            <person name="Tekutyeva L.A."/>
            <person name="Velansky P.V."/>
            <person name="Svetashev V.I."/>
            <person name="Isaeva M.P."/>
        </authorList>
    </citation>
    <scope>NUCLEOTIDE SEQUENCE [LARGE SCALE GENOMIC DNA]</scope>
    <source>
        <strain evidence="15 16">KMM 3653</strain>
    </source>
</reference>
<dbReference type="EMBL" id="JADQAZ010000001">
    <property type="protein sequence ID" value="MBT0957077.1"/>
    <property type="molecule type" value="Genomic_DNA"/>
</dbReference>
<feature type="transmembrane region" description="Helical" evidence="13">
    <location>
        <begin position="55"/>
        <end position="75"/>
    </location>
</feature>
<keyword evidence="5" id="KW-0349">Heme</keyword>
<organism evidence="15 16">
    <name type="scientific">Harenicola maris</name>
    <dbReference type="NCBI Taxonomy" id="2841044"/>
    <lineage>
        <taxon>Bacteria</taxon>
        <taxon>Pseudomonadati</taxon>
        <taxon>Pseudomonadota</taxon>
        <taxon>Alphaproteobacteria</taxon>
        <taxon>Rhodobacterales</taxon>
        <taxon>Paracoccaceae</taxon>
        <taxon>Harenicola</taxon>
    </lineage>
</organism>
<evidence type="ECO:0000256" key="4">
    <source>
        <dbReference type="ARBA" id="ARBA00022475"/>
    </source>
</evidence>
<dbReference type="SMART" id="SM00867">
    <property type="entry name" value="YceI"/>
    <property type="match status" value="1"/>
</dbReference>
<keyword evidence="4" id="KW-1003">Cell membrane</keyword>
<keyword evidence="3" id="KW-0813">Transport</keyword>
<keyword evidence="8" id="KW-0249">Electron transport</keyword>
<dbReference type="Pfam" id="PF01292">
    <property type="entry name" value="Ni_hydr_CYTB"/>
    <property type="match status" value="1"/>
</dbReference>